<dbReference type="PANTHER" id="PTHR45821:SF2">
    <property type="entry name" value="SNF2 DOMAIN-CONTAINING PROTEIN CLASSY 2"/>
    <property type="match status" value="1"/>
</dbReference>
<keyword evidence="3" id="KW-0347">Helicase</keyword>
<proteinExistence type="predicted"/>
<evidence type="ECO:0000313" key="6">
    <source>
        <dbReference type="EMBL" id="VFU31346.1"/>
    </source>
</evidence>
<evidence type="ECO:0000256" key="2">
    <source>
        <dbReference type="ARBA" id="ARBA00022741"/>
    </source>
</evidence>
<comment type="subcellular location">
    <subcellularLocation>
        <location evidence="1">Nucleus</location>
    </subcellularLocation>
</comment>
<dbReference type="InterPro" id="IPR044567">
    <property type="entry name" value="CLSY/DRD1"/>
</dbReference>
<keyword evidence="3" id="KW-0378">Hydrolase</keyword>
<name>A0A6N2L275_SALVM</name>
<dbReference type="GO" id="GO:0005634">
    <property type="term" value="C:nucleus"/>
    <property type="evidence" value="ECO:0007669"/>
    <property type="project" value="UniProtKB-SubCell"/>
</dbReference>
<keyword evidence="4" id="KW-0067">ATP-binding</keyword>
<keyword evidence="5" id="KW-0539">Nucleus</keyword>
<evidence type="ECO:0000256" key="3">
    <source>
        <dbReference type="ARBA" id="ARBA00022806"/>
    </source>
</evidence>
<reference evidence="6" key="1">
    <citation type="submission" date="2019-03" db="EMBL/GenBank/DDBJ databases">
        <authorList>
            <person name="Mank J."/>
            <person name="Almeida P."/>
        </authorList>
    </citation>
    <scope>NUCLEOTIDE SEQUENCE</scope>
    <source>
        <strain evidence="6">78183</strain>
    </source>
</reference>
<dbReference type="PANTHER" id="PTHR45821">
    <property type="entry name" value="SNF2 DOMAIN-CONTAINING PROTEIN CLASSY 2-RELATED"/>
    <property type="match status" value="1"/>
</dbReference>
<evidence type="ECO:0000256" key="4">
    <source>
        <dbReference type="ARBA" id="ARBA00022840"/>
    </source>
</evidence>
<accession>A0A6N2L275</accession>
<sequence length="184" mass="20772">MLGYPLEVELLITLASIHPSLIDSSLCVEKFYSMEELMELERLRFDCKKGSKVMFVLNLVYRVVKNEKVLIFCHNIAPIKLFLELFENIFRWQQGKEVLVLTGELELFERGERWISLGIGRGFKGSACIDYSLCRGNKFDSSFAGNSLGFGVESFQDKAGHRTSVSAWSTEDGLCVSASGNRHS</sequence>
<dbReference type="GO" id="GO:0005524">
    <property type="term" value="F:ATP binding"/>
    <property type="evidence" value="ECO:0007669"/>
    <property type="project" value="UniProtKB-KW"/>
</dbReference>
<evidence type="ECO:0000256" key="1">
    <source>
        <dbReference type="ARBA" id="ARBA00004123"/>
    </source>
</evidence>
<protein>
    <submittedName>
        <fullName evidence="6">Uncharacterized protein</fullName>
    </submittedName>
</protein>
<dbReference type="GO" id="GO:0080188">
    <property type="term" value="P:gene silencing by siRNA-directed DNA methylation"/>
    <property type="evidence" value="ECO:0007669"/>
    <property type="project" value="InterPro"/>
</dbReference>
<dbReference type="EMBL" id="CAADRP010000693">
    <property type="protein sequence ID" value="VFU31346.1"/>
    <property type="molecule type" value="Genomic_DNA"/>
</dbReference>
<organism evidence="6">
    <name type="scientific">Salix viminalis</name>
    <name type="common">Common osier</name>
    <name type="synonym">Basket willow</name>
    <dbReference type="NCBI Taxonomy" id="40686"/>
    <lineage>
        <taxon>Eukaryota</taxon>
        <taxon>Viridiplantae</taxon>
        <taxon>Streptophyta</taxon>
        <taxon>Embryophyta</taxon>
        <taxon>Tracheophyta</taxon>
        <taxon>Spermatophyta</taxon>
        <taxon>Magnoliopsida</taxon>
        <taxon>eudicotyledons</taxon>
        <taxon>Gunneridae</taxon>
        <taxon>Pentapetalae</taxon>
        <taxon>rosids</taxon>
        <taxon>fabids</taxon>
        <taxon>Malpighiales</taxon>
        <taxon>Salicaceae</taxon>
        <taxon>Saliceae</taxon>
        <taxon>Salix</taxon>
    </lineage>
</organism>
<gene>
    <name evidence="6" type="ORF">SVIM_LOCUS129777</name>
</gene>
<dbReference type="AlphaFoldDB" id="A0A6N2L275"/>
<evidence type="ECO:0000256" key="5">
    <source>
        <dbReference type="ARBA" id="ARBA00023242"/>
    </source>
</evidence>
<keyword evidence="2" id="KW-0547">Nucleotide-binding</keyword>
<dbReference type="GO" id="GO:0004386">
    <property type="term" value="F:helicase activity"/>
    <property type="evidence" value="ECO:0007669"/>
    <property type="project" value="UniProtKB-KW"/>
</dbReference>